<dbReference type="InterPro" id="IPR012696">
    <property type="entry name" value="PhnM"/>
</dbReference>
<dbReference type="NCBIfam" id="NF011990">
    <property type="entry name" value="PRK15446.2-6"/>
    <property type="match status" value="1"/>
</dbReference>
<keyword evidence="2" id="KW-0378">Hydrolase</keyword>
<evidence type="ECO:0000313" key="2">
    <source>
        <dbReference type="EMBL" id="RYB98069.1"/>
    </source>
</evidence>
<dbReference type="InterPro" id="IPR051781">
    <property type="entry name" value="Metallo-dep_Hydrolase"/>
</dbReference>
<dbReference type="NCBIfam" id="NF011987">
    <property type="entry name" value="PRK15446.2-3"/>
    <property type="match status" value="1"/>
</dbReference>
<dbReference type="Gene3D" id="2.30.40.10">
    <property type="entry name" value="Urease, subunit C, domain 1"/>
    <property type="match status" value="1"/>
</dbReference>
<dbReference type="GO" id="GO:0019700">
    <property type="term" value="P:organic phosphonate catabolic process"/>
    <property type="evidence" value="ECO:0007669"/>
    <property type="project" value="InterPro"/>
</dbReference>
<keyword evidence="3" id="KW-1185">Reference proteome</keyword>
<dbReference type="OrthoDB" id="9785413at2"/>
<protein>
    <submittedName>
        <fullName evidence="2">Alpha-D-ribose 1-methylphosphonate 5-triphosphate diphosphatase</fullName>
        <ecNumber evidence="2">3.6.1.63</ecNumber>
    </submittedName>
</protein>
<feature type="domain" description="Amidohydrolase-related" evidence="1">
    <location>
        <begin position="63"/>
        <end position="377"/>
    </location>
</feature>
<dbReference type="PANTHER" id="PTHR43135:SF3">
    <property type="entry name" value="ALPHA-D-RIBOSE 1-METHYLPHOSPHONATE 5-TRIPHOSPHATE DIPHOSPHATASE"/>
    <property type="match status" value="1"/>
</dbReference>
<proteinExistence type="predicted"/>
<dbReference type="SUPFAM" id="SSF51556">
    <property type="entry name" value="Metallo-dependent hydrolases"/>
    <property type="match status" value="1"/>
</dbReference>
<dbReference type="EC" id="3.6.1.63" evidence="2"/>
<dbReference type="Proteomes" id="UP000291088">
    <property type="component" value="Unassembled WGS sequence"/>
</dbReference>
<dbReference type="InterPro" id="IPR006680">
    <property type="entry name" value="Amidohydro-rel"/>
</dbReference>
<organism evidence="2 3">
    <name type="scientific">Ciceribacter ferrooxidans</name>
    <dbReference type="NCBI Taxonomy" id="2509717"/>
    <lineage>
        <taxon>Bacteria</taxon>
        <taxon>Pseudomonadati</taxon>
        <taxon>Pseudomonadota</taxon>
        <taxon>Alphaproteobacteria</taxon>
        <taxon>Hyphomicrobiales</taxon>
        <taxon>Rhizobiaceae</taxon>
        <taxon>Ciceribacter</taxon>
    </lineage>
</organism>
<dbReference type="GO" id="GO:0016810">
    <property type="term" value="F:hydrolase activity, acting on carbon-nitrogen (but not peptide) bonds"/>
    <property type="evidence" value="ECO:0007669"/>
    <property type="project" value="InterPro"/>
</dbReference>
<name>A0A4Q2SAU0_9HYPH</name>
<accession>A0A4Q2SAU0</accession>
<dbReference type="Gene3D" id="3.20.20.140">
    <property type="entry name" value="Metal-dependent hydrolases"/>
    <property type="match status" value="2"/>
</dbReference>
<dbReference type="NCBIfam" id="TIGR02318">
    <property type="entry name" value="phosphono_phnM"/>
    <property type="match status" value="1"/>
</dbReference>
<dbReference type="Pfam" id="PF01979">
    <property type="entry name" value="Amidohydro_1"/>
    <property type="match status" value="1"/>
</dbReference>
<gene>
    <name evidence="2" type="ORF">EUU22_22805</name>
</gene>
<comment type="caution">
    <text evidence="2">The sequence shown here is derived from an EMBL/GenBank/DDBJ whole genome shotgun (WGS) entry which is preliminary data.</text>
</comment>
<dbReference type="AlphaFoldDB" id="A0A4Q2SAU0"/>
<sequence length="395" mass="43030">MLMAGIACESAMRTAAPLVLSNARIILADRIAEGTVVVRDGVITEIDERRSPRPDDIDCGGDYLLPGLVDVHTDHFEKHVYPRAHVRWDFLRAALAHDAQVIGGGVTTVLDSLCVGATTDNPERAQILKPMIEALEKARDGGMLKAEHFLHLRCEVTDPETPALTEAHIDRPIVRLVSVMEHLPGIRQSRDLDAYVFRAAKSTGESHDRVGEKIDILLAEKSHIGATVRPKIVDLARRRGLTLLSHDDTDIEHIDLAADEGVAVSEFPCTIEAAREARSRAMQIVGGAPNIVRGGSQSGNIAVRQLLEEKLVDILASDYVPRSMLDAAFLIAADESLDYDLPAAVRMVTKAPAEAAGFTDRGEIAVGRRADLVRVGLHEGHPFPRQIWRAGIRVA</sequence>
<dbReference type="NCBIfam" id="NF011984">
    <property type="entry name" value="PRK15446.1-5"/>
    <property type="match status" value="1"/>
</dbReference>
<dbReference type="PIRSF" id="PIRSF038971">
    <property type="entry name" value="PhnM"/>
    <property type="match status" value="1"/>
</dbReference>
<dbReference type="EMBL" id="SDVB01000380">
    <property type="protein sequence ID" value="RYB98069.1"/>
    <property type="molecule type" value="Genomic_DNA"/>
</dbReference>
<evidence type="ECO:0000259" key="1">
    <source>
        <dbReference type="Pfam" id="PF01979"/>
    </source>
</evidence>
<dbReference type="InterPro" id="IPR011059">
    <property type="entry name" value="Metal-dep_hydrolase_composite"/>
</dbReference>
<dbReference type="PANTHER" id="PTHR43135">
    <property type="entry name" value="ALPHA-D-RIBOSE 1-METHYLPHOSPHONATE 5-TRIPHOSPHATE DIPHOSPHATASE"/>
    <property type="match status" value="1"/>
</dbReference>
<dbReference type="SUPFAM" id="SSF51338">
    <property type="entry name" value="Composite domain of metallo-dependent hydrolases"/>
    <property type="match status" value="1"/>
</dbReference>
<reference evidence="2 3" key="1">
    <citation type="submission" date="2019-01" db="EMBL/GenBank/DDBJ databases">
        <authorList>
            <person name="Deng T."/>
        </authorList>
    </citation>
    <scope>NUCLEOTIDE SEQUENCE [LARGE SCALE GENOMIC DNA]</scope>
    <source>
        <strain evidence="2 3">F8825</strain>
    </source>
</reference>
<dbReference type="InterPro" id="IPR032466">
    <property type="entry name" value="Metal_Hydrolase"/>
</dbReference>
<evidence type="ECO:0000313" key="3">
    <source>
        <dbReference type="Proteomes" id="UP000291088"/>
    </source>
</evidence>